<dbReference type="InParanoid" id="C3YM72"/>
<name>C3YM72_BRAFL</name>
<keyword evidence="1" id="KW-1133">Transmembrane helix</keyword>
<keyword evidence="1" id="KW-0812">Transmembrane</keyword>
<reference evidence="2" key="1">
    <citation type="journal article" date="2008" name="Nature">
        <title>The amphioxus genome and the evolution of the chordate karyotype.</title>
        <authorList>
            <consortium name="US DOE Joint Genome Institute (JGI-PGF)"/>
            <person name="Putnam N.H."/>
            <person name="Butts T."/>
            <person name="Ferrier D.E.K."/>
            <person name="Furlong R.F."/>
            <person name="Hellsten U."/>
            <person name="Kawashima T."/>
            <person name="Robinson-Rechavi M."/>
            <person name="Shoguchi E."/>
            <person name="Terry A."/>
            <person name="Yu J.-K."/>
            <person name="Benito-Gutierrez E.L."/>
            <person name="Dubchak I."/>
            <person name="Garcia-Fernandez J."/>
            <person name="Gibson-Brown J.J."/>
            <person name="Grigoriev I.V."/>
            <person name="Horton A.C."/>
            <person name="de Jong P.J."/>
            <person name="Jurka J."/>
            <person name="Kapitonov V.V."/>
            <person name="Kohara Y."/>
            <person name="Kuroki Y."/>
            <person name="Lindquist E."/>
            <person name="Lucas S."/>
            <person name="Osoegawa K."/>
            <person name="Pennacchio L.A."/>
            <person name="Salamov A.A."/>
            <person name="Satou Y."/>
            <person name="Sauka-Spengler T."/>
            <person name="Schmutz J."/>
            <person name="Shin-I T."/>
            <person name="Toyoda A."/>
            <person name="Bronner-Fraser M."/>
            <person name="Fujiyama A."/>
            <person name="Holland L.Z."/>
            <person name="Holland P.W.H."/>
            <person name="Satoh N."/>
            <person name="Rokhsar D.S."/>
        </authorList>
    </citation>
    <scope>NUCLEOTIDE SEQUENCE [LARGE SCALE GENOMIC DNA]</scope>
    <source>
        <strain evidence="2">S238N-H82</strain>
        <tissue evidence="2">Testes</tissue>
    </source>
</reference>
<accession>C3YM72</accession>
<proteinExistence type="predicted"/>
<dbReference type="EMBL" id="GG666529">
    <property type="protein sequence ID" value="EEN58666.1"/>
    <property type="molecule type" value="Genomic_DNA"/>
</dbReference>
<keyword evidence="1" id="KW-0472">Membrane</keyword>
<evidence type="ECO:0000256" key="1">
    <source>
        <dbReference type="SAM" id="Phobius"/>
    </source>
</evidence>
<feature type="transmembrane region" description="Helical" evidence="1">
    <location>
        <begin position="180"/>
        <end position="202"/>
    </location>
</feature>
<gene>
    <name evidence="2" type="ORF">BRAFLDRAFT_81935</name>
</gene>
<protein>
    <submittedName>
        <fullName evidence="2">Uncharacterized protein</fullName>
    </submittedName>
</protein>
<dbReference type="AlphaFoldDB" id="C3YM72"/>
<organism>
    <name type="scientific">Branchiostoma floridae</name>
    <name type="common">Florida lancelet</name>
    <name type="synonym">Amphioxus</name>
    <dbReference type="NCBI Taxonomy" id="7739"/>
    <lineage>
        <taxon>Eukaryota</taxon>
        <taxon>Metazoa</taxon>
        <taxon>Chordata</taxon>
        <taxon>Cephalochordata</taxon>
        <taxon>Leptocardii</taxon>
        <taxon>Amphioxiformes</taxon>
        <taxon>Branchiostomatidae</taxon>
        <taxon>Branchiostoma</taxon>
    </lineage>
</organism>
<evidence type="ECO:0000313" key="2">
    <source>
        <dbReference type="EMBL" id="EEN58666.1"/>
    </source>
</evidence>
<sequence length="698" mass="77163">MQAPAVVLATDAYLTDKLVLNTLDQCRQVWEYNRGITVTVGLVGSPIFQMVSTAIGNTTGVAMSFLPAEETNTRTTTKSACSPEQNTLTNAKHDNVKNITCILLKEDQHTELFFTVPPVQCQTHTTPTTPYRTDTGHSSSQTHYFEYTEKDYKSTLPGDNSTLQVSTTPNPEVPSSTDQMHVVVIVSALVSLVVLSLVVLVWKLCSSRSNIENGSTSEYAHFWTIPPGVAFPGLLRSVSLPALSGMIASDDAASCRSLPAVLTSNQPTYCEIPDDIAAAHRPLPGLPHLYCKIPDDAISSWVRCSSLPPRRVALHSAASCRSLPAVTLSIEPTYSEIPDHVAAAQRPLPVLPCASWETPDHDAAAQRPLPALGHTYSEIPDDESGPIPFYADAAEFSLHVLKAQCNNFYRKADEFQGIRARRNLRTALASQPADQGLRTYVNGTGAILSRSLNGARITQRRASLPLVTPPNTYWPWEVPGERTHNTPRLAPLPLTLPNTYWPWELPGEGKQNTSRRVSLPNSTLPNTYWPWELPSKRTHSTPRCASLPLFTLPNTYLPWELPGEGTHNTPWRASLPLVTLPNTYWPWELPSEGTHNTPRRASLPLVTPPNTYWPWELPGEGTHNTPRRSSLPLVTPPNTYWPWEIQGEGTRTTPLRESFPFVTPPNTYWPWELPGEGTSNTSTRVSLPLAIPLNTYWP</sequence>